<dbReference type="InterPro" id="IPR058333">
    <property type="entry name" value="DUF8020"/>
</dbReference>
<gene>
    <name evidence="2" type="ORF">C6V83_16055</name>
</gene>
<evidence type="ECO:0000313" key="2">
    <source>
        <dbReference type="EMBL" id="AVM01534.1"/>
    </source>
</evidence>
<dbReference type="Proteomes" id="UP000239814">
    <property type="component" value="Chromosome"/>
</dbReference>
<feature type="domain" description="DUF8020" evidence="1">
    <location>
        <begin position="40"/>
        <end position="108"/>
    </location>
</feature>
<sequence>MRHHPRAAWRRVLIALLAVVALLPIAVGEAAAKPASPDEVRATVQRNRDDVKIAVANGSVAVEDGYLLFKNRAGKVVDKHSLIFVAPNRAEYDIAATVRGNTATLVPSKVAKKRKPGQIICGPQTRAQRDHEARQALLTEISISTAIGALIGTAVGAILSIALTAGGGLPIGVPIGALVGAGIGLGGAVVNGAFDRYFKTVNSKFEPKWC</sequence>
<keyword evidence="3" id="KW-1185">Reference proteome</keyword>
<proteinExistence type="predicted"/>
<dbReference type="AlphaFoldDB" id="A0A2S0KIN0"/>
<organism evidence="2 3">
    <name type="scientific">Gordonia iterans</name>
    <dbReference type="NCBI Taxonomy" id="1004901"/>
    <lineage>
        <taxon>Bacteria</taxon>
        <taxon>Bacillati</taxon>
        <taxon>Actinomycetota</taxon>
        <taxon>Actinomycetes</taxon>
        <taxon>Mycobacteriales</taxon>
        <taxon>Gordoniaceae</taxon>
        <taxon>Gordonia</taxon>
    </lineage>
</organism>
<accession>A0A2S0KIN0</accession>
<dbReference type="EMBL" id="CP027433">
    <property type="protein sequence ID" value="AVM01534.1"/>
    <property type="molecule type" value="Genomic_DNA"/>
</dbReference>
<evidence type="ECO:0000259" key="1">
    <source>
        <dbReference type="Pfam" id="PF26059"/>
    </source>
</evidence>
<name>A0A2S0KIN0_9ACTN</name>
<evidence type="ECO:0000313" key="3">
    <source>
        <dbReference type="Proteomes" id="UP000239814"/>
    </source>
</evidence>
<dbReference type="OrthoDB" id="4382253at2"/>
<dbReference type="RefSeq" id="WP_105943240.1">
    <property type="nucleotide sequence ID" value="NZ_CP027433.1"/>
</dbReference>
<dbReference type="Pfam" id="PF26059">
    <property type="entry name" value="DUF8020"/>
    <property type="match status" value="1"/>
</dbReference>
<dbReference type="KEGG" id="git:C6V83_16055"/>
<protein>
    <recommendedName>
        <fullName evidence="1">DUF8020 domain-containing protein</fullName>
    </recommendedName>
</protein>
<reference evidence="2 3" key="1">
    <citation type="submission" date="2018-03" db="EMBL/GenBank/DDBJ databases">
        <title>Characteristics and genome of n-alkane degrading marine bacteria Gordonia iterans isolated from crude oil contaminated in Tae-an, South Korea.</title>
        <authorList>
            <person name="Lee S.-S."/>
            <person name="Kim H."/>
        </authorList>
    </citation>
    <scope>NUCLEOTIDE SEQUENCE [LARGE SCALE GENOMIC DNA]</scope>
    <source>
        <strain evidence="2 3">Co17</strain>
    </source>
</reference>